<dbReference type="SUPFAM" id="SSF50960">
    <property type="entry name" value="TolB, C-terminal domain"/>
    <property type="match status" value="1"/>
</dbReference>
<feature type="region of interest" description="Disordered" evidence="2">
    <location>
        <begin position="828"/>
        <end position="847"/>
    </location>
</feature>
<dbReference type="NCBIfam" id="TIGR03696">
    <property type="entry name" value="Rhs_assc_core"/>
    <property type="match status" value="1"/>
</dbReference>
<dbReference type="InParanoid" id="E3J3S7"/>
<dbReference type="Proteomes" id="UP000002484">
    <property type="component" value="Chromosome"/>
</dbReference>
<evidence type="ECO:0000313" key="5">
    <source>
        <dbReference type="EMBL" id="ADP79414.1"/>
    </source>
</evidence>
<dbReference type="KEGG" id="fri:FraEuI1c_1347"/>
<dbReference type="STRING" id="298654.FraEuI1c_1347"/>
<evidence type="ECO:0000313" key="6">
    <source>
        <dbReference type="Proteomes" id="UP000002484"/>
    </source>
</evidence>
<proteinExistence type="predicted"/>
<feature type="region of interest" description="Disordered" evidence="2">
    <location>
        <begin position="1293"/>
        <end position="1344"/>
    </location>
</feature>
<dbReference type="PANTHER" id="PTHR32305">
    <property type="match status" value="1"/>
</dbReference>
<evidence type="ECO:0000256" key="2">
    <source>
        <dbReference type="SAM" id="MobiDB-lite"/>
    </source>
</evidence>
<name>E3J3S7_PSEI1</name>
<feature type="domain" description="DUF6531" evidence="3">
    <location>
        <begin position="386"/>
        <end position="457"/>
    </location>
</feature>
<keyword evidence="6" id="KW-1185">Reference proteome</keyword>
<reference evidence="5 6" key="1">
    <citation type="submission" date="2010-10" db="EMBL/GenBank/DDBJ databases">
        <title>Complete sequence of Frankia sp. EuI1c.</title>
        <authorList>
            <consortium name="US DOE Joint Genome Institute"/>
            <person name="Lucas S."/>
            <person name="Copeland A."/>
            <person name="Lapidus A."/>
            <person name="Cheng J.-F."/>
            <person name="Bruce D."/>
            <person name="Goodwin L."/>
            <person name="Pitluck S."/>
            <person name="Chertkov O."/>
            <person name="Detter J.C."/>
            <person name="Han C."/>
            <person name="Tapia R."/>
            <person name="Land M."/>
            <person name="Hauser L."/>
            <person name="Jeffries C."/>
            <person name="Kyrpides N."/>
            <person name="Ivanova N."/>
            <person name="Mikhailova N."/>
            <person name="Beauchemin N."/>
            <person name="Sen A."/>
            <person name="Sur S.A."/>
            <person name="Gtari M."/>
            <person name="Wall L."/>
            <person name="Tisa L."/>
            <person name="Woyke T."/>
        </authorList>
    </citation>
    <scope>NUCLEOTIDE SEQUENCE [LARGE SCALE GENOMIC DNA]</scope>
    <source>
        <strain evidence="6">DSM 45817 / CECT 9037 / EuI1c</strain>
    </source>
</reference>
<dbReference type="EMBL" id="CP002299">
    <property type="protein sequence ID" value="ADP79414.1"/>
    <property type="molecule type" value="Genomic_DNA"/>
</dbReference>
<dbReference type="Gene3D" id="2.180.10.10">
    <property type="entry name" value="RHS repeat-associated core"/>
    <property type="match status" value="4"/>
</dbReference>
<dbReference type="Pfam" id="PF05593">
    <property type="entry name" value="RHS_repeat"/>
    <property type="match status" value="9"/>
</dbReference>
<dbReference type="PANTHER" id="PTHR32305:SF15">
    <property type="entry name" value="PROTEIN RHSA-RELATED"/>
    <property type="match status" value="1"/>
</dbReference>
<sequence length="1572" mass="169827">MTSDWQVLGLDTDPTPGDPAAVHALATRLGRNATTADDGTRRLRAVAAGGGDLAMRGDYAASYTGAFDDLPGQLAKLARAYRDCGTALSAYATTLGRAKSQAGAALRQGLDAHTRYQGAIARVETMLPAERALLLWPNDELSPGSIAAATADLPGPNVADQVRVVARQGEDARHDRDLAARLARDAASLRDGAARTCAEGIDTALRDSGIKNRPWYLKAWDSTRHVVTEPFTSWHNFVGFCADVALVVGVAAMVVSGPAGWILGAVVLGASAVVLTDALRRYGRGQASLGEVLIDAVGVIPGGRGAAEGARGLGEAARAVRAGRGGSRIVTAALRLGRARPPLATLGRRLGTATPRGLEEAGRIRGPLRRAEVYAKAAWCRVTGRDPIDLASGQMILDQDDVELPGVLAWTLRRTYQSGYTAGRWFGAGWSSTVDLRLEVDHGGVCFAAADGVALAFPHPTPGDPPVLPEAGPRLELALDEAGRYTILDAAAGHSYLFAIPADGQRDVALPLAAVVDRNGNRIELGYDADGELAQISHSGGYQLTVRTDGHRIVAVAAATAEGEQTLVRYGYDATGQLTQVVNSSGRALRFDYDPDGRIVRWLDRNGTEYRYTYDATGRVVRTAGSDDYLAGTLAYDDERHVTTETNSLGHVTAHHFTDRLRPARHVDPLGRVTAFGWDRFDNRTEVTDPLGRTIRYRYDDIGNLVTVERPDGTQTTTTWNAQRRPLVSVDANGARWEREYDTRGNLAAVVDPTGGRTDLVHDDRGRLIALTDALGQLTQVETDAAGLPIAVIDPAGAVTSWDRDALGRVVATTDPLGGVTRLSWTPEGHLTSRGRPDGATDTYRYDPEGNLVEQVDPAGFTTRTEYTHFDLPTVRTSPDGSRMAFGYDTELRLTSVTNPQGLRWSYEYDAAGQLVAETDFDGRTIRYDYDAAGQLVGRTNGAGETVTFARDSGGDIVARSGPDGTSTFAYDATGRVVRATSPDAEVLVERDLLGRVTAEICDGRRLASRYDPLGHRTRRTTPSGAISSWEHDPAGRPLALRTAGQLLTFTHDAAGHELERHLVRDAPGGAEVVLTQRWDARDQLRSQALVVGPGPAGPGPAGLGQPAGAGTARLLQRRDFAYTSDGYLAETDDLLAGVHHFELDAMRRVTAVRGGAWAERYAYDPAGNLTHAAWPASVDPDTADEQGERGYDGTLIRQAGKTRYEHDAQGRIILRRQLRPAGETDDWRYTWDADDHLTAVTTPDGTVWQYRYDAFGRRIAKQRLSSAGDIVEQITFVWDGLVLAEQHHTVQAEPGETAGPSTTTVTTWDWEPNTFRPLTQSERRPTGDQASSANSRPDDPDQAWYDTQFHAIVTDLIGTPTELVDPDGRLAWHSRATLWGVSPPSTPTTTDCPLRFPGQYHDPETGLNYNFHRYYDPATARYKTSDALGLSPAPNPWTYVTNPLTWIDPFGLAPCKDLLHAFGNAQGPRAPRLGKDFDIGPDGMIIPQEPPEVKGASTFADVTKVPVRGIYHSIPADTPMPDGIGLIRDGRDAGGVHFPTHASIYPTKPMKPDDFVEKFLGLPWKRAGRKN</sequence>
<protein>
    <submittedName>
        <fullName evidence="5">YD repeat-containing protein</fullName>
    </submittedName>
</protein>
<dbReference type="HOGENOM" id="CLU_241128_0_0_11"/>
<evidence type="ECO:0000259" key="4">
    <source>
        <dbReference type="Pfam" id="PF25023"/>
    </source>
</evidence>
<keyword evidence="1" id="KW-0677">Repeat</keyword>
<dbReference type="OrthoDB" id="3881096at2"/>
<dbReference type="RefSeq" id="WP_013422534.1">
    <property type="nucleotide sequence ID" value="NC_014666.1"/>
</dbReference>
<accession>E3J3S7</accession>
<dbReference type="InterPro" id="IPR011044">
    <property type="entry name" value="Quino_amine_DH_bsu"/>
</dbReference>
<dbReference type="InterPro" id="IPR056823">
    <property type="entry name" value="TEN-like_YD-shell"/>
</dbReference>
<dbReference type="InterPro" id="IPR045351">
    <property type="entry name" value="DUF6531"/>
</dbReference>
<dbReference type="eggNOG" id="COG1475">
    <property type="taxonomic scope" value="Bacteria"/>
</dbReference>
<dbReference type="Pfam" id="PF20148">
    <property type="entry name" value="DUF6531"/>
    <property type="match status" value="1"/>
</dbReference>
<dbReference type="InterPro" id="IPR022385">
    <property type="entry name" value="Rhs_assc_core"/>
</dbReference>
<organism evidence="5 6">
    <name type="scientific">Pseudofrankia inefficax (strain DSM 45817 / CECT 9037 / DDB 130130 / EuI1c)</name>
    <name type="common">Frankia inefficax</name>
    <dbReference type="NCBI Taxonomy" id="298654"/>
    <lineage>
        <taxon>Bacteria</taxon>
        <taxon>Bacillati</taxon>
        <taxon>Actinomycetota</taxon>
        <taxon>Actinomycetes</taxon>
        <taxon>Frankiales</taxon>
        <taxon>Frankiaceae</taxon>
        <taxon>Pseudofrankia</taxon>
    </lineage>
</organism>
<dbReference type="Pfam" id="PF25023">
    <property type="entry name" value="TEN_YD-shell"/>
    <property type="match status" value="1"/>
</dbReference>
<feature type="domain" description="Teneurin-like YD-shell" evidence="4">
    <location>
        <begin position="543"/>
        <end position="629"/>
    </location>
</feature>
<dbReference type="SUPFAM" id="SSF50969">
    <property type="entry name" value="YVTN repeat-like/Quinoprotein amine dehydrogenase"/>
    <property type="match status" value="1"/>
</dbReference>
<gene>
    <name evidence="5" type="ordered locus">FraEuI1c_1347</name>
</gene>
<feature type="compositionally biased region" description="Basic and acidic residues" evidence="2">
    <location>
        <begin position="835"/>
        <end position="847"/>
    </location>
</feature>
<evidence type="ECO:0000259" key="3">
    <source>
        <dbReference type="Pfam" id="PF20148"/>
    </source>
</evidence>
<dbReference type="InterPro" id="IPR031325">
    <property type="entry name" value="RHS_repeat"/>
</dbReference>
<dbReference type="InterPro" id="IPR050708">
    <property type="entry name" value="T6SS_VgrG/RHS"/>
</dbReference>
<feature type="region of interest" description="Disordered" evidence="2">
    <location>
        <begin position="1014"/>
        <end position="1033"/>
    </location>
</feature>
<dbReference type="eggNOG" id="COG3209">
    <property type="taxonomic scope" value="Bacteria"/>
</dbReference>
<dbReference type="InterPro" id="IPR006530">
    <property type="entry name" value="YD"/>
</dbReference>
<dbReference type="NCBIfam" id="TIGR01643">
    <property type="entry name" value="YD_repeat_2x"/>
    <property type="match status" value="12"/>
</dbReference>
<evidence type="ECO:0000256" key="1">
    <source>
        <dbReference type="ARBA" id="ARBA00022737"/>
    </source>
</evidence>